<evidence type="ECO:0000313" key="1">
    <source>
        <dbReference type="EMBL" id="KAG8647133.1"/>
    </source>
</evidence>
<keyword evidence="2" id="KW-1185">Reference proteome</keyword>
<gene>
    <name evidence="1" type="ORF">MANES_09G061628v8</name>
</gene>
<name>A0ACB7H637_MANES</name>
<reference evidence="2" key="1">
    <citation type="journal article" date="2016" name="Nat. Biotechnol.">
        <title>Sequencing wild and cultivated cassava and related species reveals extensive interspecific hybridization and genetic diversity.</title>
        <authorList>
            <person name="Bredeson J.V."/>
            <person name="Lyons J.B."/>
            <person name="Prochnik S.E."/>
            <person name="Wu G.A."/>
            <person name="Ha C.M."/>
            <person name="Edsinger-Gonzales E."/>
            <person name="Grimwood J."/>
            <person name="Schmutz J."/>
            <person name="Rabbi I.Y."/>
            <person name="Egesi C."/>
            <person name="Nauluvula P."/>
            <person name="Lebot V."/>
            <person name="Ndunguru J."/>
            <person name="Mkamilo G."/>
            <person name="Bart R.S."/>
            <person name="Setter T.L."/>
            <person name="Gleadow R.M."/>
            <person name="Kulakow P."/>
            <person name="Ferguson M.E."/>
            <person name="Rounsley S."/>
            <person name="Rokhsar D.S."/>
        </authorList>
    </citation>
    <scope>NUCLEOTIDE SEQUENCE [LARGE SCALE GENOMIC DNA]</scope>
    <source>
        <strain evidence="2">cv. AM560-2</strain>
    </source>
</reference>
<proteinExistence type="predicted"/>
<sequence length="170" mass="19120">MHYLKFYNFFPASAKLGVLKQGKGVSRIRFFGCFNMEKSRPTWNDIGVNLSLMLDALLVAYLMKSLSVLFGIVLMLRRFGILNRGFGNGANERVFNGNCQSIRSPGQIFKNSISAWGSSNFISFSNAAVERAYQLKSSSLMILPNGYRAVVRGFKIQTTLVPRLVLLKKY</sequence>
<dbReference type="EMBL" id="CM004395">
    <property type="protein sequence ID" value="KAG8647133.1"/>
    <property type="molecule type" value="Genomic_DNA"/>
</dbReference>
<accession>A0ACB7H637</accession>
<dbReference type="Proteomes" id="UP000091857">
    <property type="component" value="Chromosome 9"/>
</dbReference>
<evidence type="ECO:0000313" key="2">
    <source>
        <dbReference type="Proteomes" id="UP000091857"/>
    </source>
</evidence>
<protein>
    <submittedName>
        <fullName evidence="1">Uncharacterized protein</fullName>
    </submittedName>
</protein>
<comment type="caution">
    <text evidence="1">The sequence shown here is derived from an EMBL/GenBank/DDBJ whole genome shotgun (WGS) entry which is preliminary data.</text>
</comment>
<organism evidence="1 2">
    <name type="scientific">Manihot esculenta</name>
    <name type="common">Cassava</name>
    <name type="synonym">Jatropha manihot</name>
    <dbReference type="NCBI Taxonomy" id="3983"/>
    <lineage>
        <taxon>Eukaryota</taxon>
        <taxon>Viridiplantae</taxon>
        <taxon>Streptophyta</taxon>
        <taxon>Embryophyta</taxon>
        <taxon>Tracheophyta</taxon>
        <taxon>Spermatophyta</taxon>
        <taxon>Magnoliopsida</taxon>
        <taxon>eudicotyledons</taxon>
        <taxon>Gunneridae</taxon>
        <taxon>Pentapetalae</taxon>
        <taxon>rosids</taxon>
        <taxon>fabids</taxon>
        <taxon>Malpighiales</taxon>
        <taxon>Euphorbiaceae</taxon>
        <taxon>Crotonoideae</taxon>
        <taxon>Manihoteae</taxon>
        <taxon>Manihot</taxon>
    </lineage>
</organism>